<evidence type="ECO:0000313" key="3">
    <source>
        <dbReference type="Proteomes" id="UP000593560"/>
    </source>
</evidence>
<dbReference type="Pfam" id="PF13456">
    <property type="entry name" value="RVT_3"/>
    <property type="match status" value="1"/>
</dbReference>
<feature type="non-terminal residue" evidence="2">
    <location>
        <position position="181"/>
    </location>
</feature>
<dbReference type="InterPro" id="IPR012337">
    <property type="entry name" value="RNaseH-like_sf"/>
</dbReference>
<comment type="caution">
    <text evidence="2">The sequence shown here is derived from an EMBL/GenBank/DDBJ whole genome shotgun (WGS) entry which is preliminary data.</text>
</comment>
<dbReference type="Gene3D" id="3.30.420.10">
    <property type="entry name" value="Ribonuclease H-like superfamily/Ribonuclease H"/>
    <property type="match status" value="1"/>
</dbReference>
<dbReference type="InterPro" id="IPR036397">
    <property type="entry name" value="RNaseH_sf"/>
</dbReference>
<dbReference type="GO" id="GO:0004523">
    <property type="term" value="F:RNA-DNA hybrid ribonuclease activity"/>
    <property type="evidence" value="ECO:0007669"/>
    <property type="project" value="InterPro"/>
</dbReference>
<dbReference type="EMBL" id="JABFAD010000004">
    <property type="protein sequence ID" value="MBA0796553.1"/>
    <property type="molecule type" value="Genomic_DNA"/>
</dbReference>
<dbReference type="AlphaFoldDB" id="A0A7J9GG57"/>
<dbReference type="InterPro" id="IPR044730">
    <property type="entry name" value="RNase_H-like_dom_plant"/>
</dbReference>
<protein>
    <recommendedName>
        <fullName evidence="1">RNase H type-1 domain-containing protein</fullName>
    </recommendedName>
</protein>
<dbReference type="CDD" id="cd06222">
    <property type="entry name" value="RNase_H_like"/>
    <property type="match status" value="1"/>
</dbReference>
<name>A0A7J9GG57_9ROSI</name>
<reference evidence="2 3" key="1">
    <citation type="journal article" date="2019" name="Genome Biol. Evol.">
        <title>Insights into the evolution of the New World diploid cottons (Gossypium, subgenus Houzingenia) based on genome sequencing.</title>
        <authorList>
            <person name="Grover C.E."/>
            <person name="Arick M.A. 2nd"/>
            <person name="Thrash A."/>
            <person name="Conover J.L."/>
            <person name="Sanders W.S."/>
            <person name="Peterson D.G."/>
            <person name="Frelichowski J.E."/>
            <person name="Scheffler J.A."/>
            <person name="Scheffler B.E."/>
            <person name="Wendel J.F."/>
        </authorList>
    </citation>
    <scope>NUCLEOTIDE SEQUENCE [LARGE SCALE GENOMIC DNA]</scope>
    <source>
        <strain evidence="2">0</strain>
        <tissue evidence="2">Leaf</tissue>
    </source>
</reference>
<sequence length="181" mass="20589">MEVDRIVRGPRWIHWEKPPPGMFILNTNGAFKSRLGVAFAGGLIHNDDVGWIVGFLLNIGCADSVQAELWGTHKGQMLAKRLNIRTLIVEVDAMVVVCWLQRPYMADHYFYNILQDSWNLIAEGWVLEICHRHRERNSCADHLANLAQSREPRLEVLEEPPASSIPLLQVDACGKGFLRLH</sequence>
<organism evidence="2 3">
    <name type="scientific">Gossypium harknessii</name>
    <dbReference type="NCBI Taxonomy" id="34285"/>
    <lineage>
        <taxon>Eukaryota</taxon>
        <taxon>Viridiplantae</taxon>
        <taxon>Streptophyta</taxon>
        <taxon>Embryophyta</taxon>
        <taxon>Tracheophyta</taxon>
        <taxon>Spermatophyta</taxon>
        <taxon>Magnoliopsida</taxon>
        <taxon>eudicotyledons</taxon>
        <taxon>Gunneridae</taxon>
        <taxon>Pentapetalae</taxon>
        <taxon>rosids</taxon>
        <taxon>malvids</taxon>
        <taxon>Malvales</taxon>
        <taxon>Malvaceae</taxon>
        <taxon>Malvoideae</taxon>
        <taxon>Gossypium</taxon>
    </lineage>
</organism>
<dbReference type="GO" id="GO:0003676">
    <property type="term" value="F:nucleic acid binding"/>
    <property type="evidence" value="ECO:0007669"/>
    <property type="project" value="InterPro"/>
</dbReference>
<evidence type="ECO:0000313" key="2">
    <source>
        <dbReference type="EMBL" id="MBA0796553.1"/>
    </source>
</evidence>
<accession>A0A7J9GG57</accession>
<dbReference type="PANTHER" id="PTHR47723:SF13">
    <property type="entry name" value="PUTATIVE-RELATED"/>
    <property type="match status" value="1"/>
</dbReference>
<dbReference type="SUPFAM" id="SSF53098">
    <property type="entry name" value="Ribonuclease H-like"/>
    <property type="match status" value="1"/>
</dbReference>
<feature type="domain" description="RNase H type-1" evidence="1">
    <location>
        <begin position="26"/>
        <end position="147"/>
    </location>
</feature>
<gene>
    <name evidence="2" type="ORF">Gohar_007316</name>
</gene>
<proteinExistence type="predicted"/>
<dbReference type="InterPro" id="IPR053151">
    <property type="entry name" value="RNase_H-like"/>
</dbReference>
<dbReference type="OrthoDB" id="1001796at2759"/>
<dbReference type="Proteomes" id="UP000593560">
    <property type="component" value="Unassembled WGS sequence"/>
</dbReference>
<dbReference type="PANTHER" id="PTHR47723">
    <property type="entry name" value="OS05G0353850 PROTEIN"/>
    <property type="match status" value="1"/>
</dbReference>
<evidence type="ECO:0000259" key="1">
    <source>
        <dbReference type="Pfam" id="PF13456"/>
    </source>
</evidence>
<keyword evidence="3" id="KW-1185">Reference proteome</keyword>
<dbReference type="InterPro" id="IPR002156">
    <property type="entry name" value="RNaseH_domain"/>
</dbReference>